<dbReference type="EMBL" id="FLUQ01000005">
    <property type="protein sequence ID" value="SBW09376.1"/>
    <property type="molecule type" value="Genomic_DNA"/>
</dbReference>
<feature type="signal peptide" evidence="5">
    <location>
        <begin position="1"/>
        <end position="24"/>
    </location>
</feature>
<proteinExistence type="predicted"/>
<dbReference type="GO" id="GO:0031460">
    <property type="term" value="P:glycine betaine transport"/>
    <property type="evidence" value="ECO:0007669"/>
    <property type="project" value="TreeGrafter"/>
</dbReference>
<dbReference type="SUPFAM" id="SSF53850">
    <property type="entry name" value="Periplasmic binding protein-like II"/>
    <property type="match status" value="1"/>
</dbReference>
<evidence type="ECO:0000259" key="6">
    <source>
        <dbReference type="Pfam" id="PF04069"/>
    </source>
</evidence>
<dbReference type="GO" id="GO:0015871">
    <property type="term" value="P:choline transport"/>
    <property type="evidence" value="ECO:0007669"/>
    <property type="project" value="TreeGrafter"/>
</dbReference>
<dbReference type="PANTHER" id="PTHR47737:SF1">
    <property type="entry name" value="GLYCINE BETAINE_PROLINE BETAINE TRANSPORT SYSTEM PERMEASE PROTEIN PROW"/>
    <property type="match status" value="1"/>
</dbReference>
<evidence type="ECO:0000256" key="3">
    <source>
        <dbReference type="ARBA" id="ARBA00022475"/>
    </source>
</evidence>
<dbReference type="GO" id="GO:0043190">
    <property type="term" value="C:ATP-binding cassette (ABC) transporter complex"/>
    <property type="evidence" value="ECO:0007669"/>
    <property type="project" value="InterPro"/>
</dbReference>
<comment type="subcellular location">
    <subcellularLocation>
        <location evidence="1">Cell membrane</location>
    </subcellularLocation>
</comment>
<organism evidence="7">
    <name type="scientific">uncultured delta proteobacterium</name>
    <dbReference type="NCBI Taxonomy" id="34034"/>
    <lineage>
        <taxon>Bacteria</taxon>
        <taxon>Deltaproteobacteria</taxon>
        <taxon>environmental samples</taxon>
    </lineage>
</organism>
<gene>
    <name evidence="7" type="ORF">KL86DPRO_50151</name>
</gene>
<dbReference type="PANTHER" id="PTHR47737">
    <property type="entry name" value="GLYCINE BETAINE/PROLINE BETAINE TRANSPORT SYSTEM PERMEASE PROTEIN PROW"/>
    <property type="match status" value="1"/>
</dbReference>
<dbReference type="Gene3D" id="3.40.190.10">
    <property type="entry name" value="Periplasmic binding protein-like II"/>
    <property type="match status" value="1"/>
</dbReference>
<dbReference type="Pfam" id="PF04069">
    <property type="entry name" value="OpuAC"/>
    <property type="match status" value="1"/>
</dbReference>
<evidence type="ECO:0000256" key="1">
    <source>
        <dbReference type="ARBA" id="ARBA00004236"/>
    </source>
</evidence>
<evidence type="ECO:0000256" key="2">
    <source>
        <dbReference type="ARBA" id="ARBA00022448"/>
    </source>
</evidence>
<dbReference type="GO" id="GO:0005275">
    <property type="term" value="F:amine transmembrane transporter activity"/>
    <property type="evidence" value="ECO:0007669"/>
    <property type="project" value="TreeGrafter"/>
</dbReference>
<name>A0A212KCG9_9DELT</name>
<evidence type="ECO:0000256" key="4">
    <source>
        <dbReference type="ARBA" id="ARBA00023136"/>
    </source>
</evidence>
<keyword evidence="5" id="KW-0732">Signal</keyword>
<dbReference type="CDD" id="cd13639">
    <property type="entry name" value="PBP2_OpuAC_like"/>
    <property type="match status" value="1"/>
</dbReference>
<dbReference type="GO" id="GO:0015226">
    <property type="term" value="F:carnitine transmembrane transporter activity"/>
    <property type="evidence" value="ECO:0007669"/>
    <property type="project" value="TreeGrafter"/>
</dbReference>
<reference evidence="7" key="1">
    <citation type="submission" date="2016-04" db="EMBL/GenBank/DDBJ databases">
        <authorList>
            <person name="Evans L.H."/>
            <person name="Alamgir A."/>
            <person name="Owens N."/>
            <person name="Weber N.D."/>
            <person name="Virtaneva K."/>
            <person name="Barbian K."/>
            <person name="Babar A."/>
            <person name="Rosenke K."/>
        </authorList>
    </citation>
    <scope>NUCLEOTIDE SEQUENCE</scope>
    <source>
        <strain evidence="7">86</strain>
    </source>
</reference>
<keyword evidence="2" id="KW-0813">Transport</keyword>
<evidence type="ECO:0000313" key="7">
    <source>
        <dbReference type="EMBL" id="SBW09376.1"/>
    </source>
</evidence>
<feature type="domain" description="ABC-type glycine betaine transport system substrate-binding" evidence="6">
    <location>
        <begin position="34"/>
        <end position="281"/>
    </location>
</feature>
<sequence>MQKLQRICACLALACMVLCGPALTAPTAEGAAKKNVTLVYVEWDCATASSYLVQAALEDRLGITVELLPVSAAAMWAAVASGDADASVTAWLPATHASYAKKLQGRFEDLGPLVTGARLGWAVPDYVTVTSMKDVAAHAAAFKNTVTGIDAGAGIMELSEKAMKTYGLDGMVLQDGSGATMAAALGDAIRRKEWIVVTAWSPHWMFGRWNLRYLDDPEKTLGGSEGINTIVRQGLKKDMPEVHAFLDTFHYNDIGQLQTLMAWNQEKGADLAANARRFMKENPDLADSWFK</sequence>
<accession>A0A212KCG9</accession>
<keyword evidence="3" id="KW-1003">Cell membrane</keyword>
<keyword evidence="4" id="KW-0472">Membrane</keyword>
<feature type="chain" id="PRO_5012419869" evidence="5">
    <location>
        <begin position="25"/>
        <end position="291"/>
    </location>
</feature>
<protein>
    <submittedName>
        <fullName evidence="7">Substrate binding domain of ABC-type glycine betaine transport system family protein</fullName>
    </submittedName>
</protein>
<dbReference type="InterPro" id="IPR007210">
    <property type="entry name" value="ABC_Gly_betaine_transp_sub-bd"/>
</dbReference>
<dbReference type="AlphaFoldDB" id="A0A212KCG9"/>
<dbReference type="Gene3D" id="3.40.190.100">
    <property type="entry name" value="Glycine betaine-binding periplasmic protein, domain 2"/>
    <property type="match status" value="1"/>
</dbReference>
<evidence type="ECO:0000256" key="5">
    <source>
        <dbReference type="SAM" id="SignalP"/>
    </source>
</evidence>